<name>A0A212JNV7_9BACT</name>
<organism evidence="1">
    <name type="scientific">uncultured Dysgonomonas sp</name>
    <dbReference type="NCBI Taxonomy" id="206096"/>
    <lineage>
        <taxon>Bacteria</taxon>
        <taxon>Pseudomonadati</taxon>
        <taxon>Bacteroidota</taxon>
        <taxon>Bacteroidia</taxon>
        <taxon>Bacteroidales</taxon>
        <taxon>Dysgonomonadaceae</taxon>
        <taxon>Dysgonomonas</taxon>
        <taxon>environmental samples</taxon>
    </lineage>
</organism>
<dbReference type="EMBL" id="FLUM01000002">
    <property type="protein sequence ID" value="SBW01119.1"/>
    <property type="molecule type" value="Genomic_DNA"/>
</dbReference>
<accession>A0A212JNV7</accession>
<gene>
    <name evidence="1" type="ORF">KL86DYS1_20373</name>
</gene>
<reference evidence="1" key="1">
    <citation type="submission" date="2016-04" db="EMBL/GenBank/DDBJ databases">
        <authorList>
            <person name="Evans L.H."/>
            <person name="Alamgir A."/>
            <person name="Owens N."/>
            <person name="Weber N.D."/>
            <person name="Virtaneva K."/>
            <person name="Barbian K."/>
            <person name="Babar A."/>
            <person name="Rosenke K."/>
        </authorList>
    </citation>
    <scope>NUCLEOTIDE SEQUENCE</scope>
    <source>
        <strain evidence="1">86-1</strain>
    </source>
</reference>
<dbReference type="AlphaFoldDB" id="A0A212JNV7"/>
<proteinExistence type="predicted"/>
<evidence type="ECO:0000313" key="1">
    <source>
        <dbReference type="EMBL" id="SBW01119.1"/>
    </source>
</evidence>
<sequence length="102" mass="11962">MQKLMFQKLSQEEVLEELLSFIVNNVAFGDLYTSGFWELVFETWVQITSANDTSFVPSLSLLVFYETGYGPYENEMQQLKGNYPLLINWTKYYFSGTESERQ</sequence>
<protein>
    <submittedName>
        <fullName evidence="1">Uncharacterized protein</fullName>
    </submittedName>
</protein>